<name>A0A8J6KLT0_ELECQ</name>
<dbReference type="InterPro" id="IPR047155">
    <property type="entry name" value="COMMD4/6/7/8"/>
</dbReference>
<dbReference type="PANTHER" id="PTHR16231:SF5">
    <property type="entry name" value="COMM DOMAIN-CONTAINING PROTEIN 6"/>
    <property type="match status" value="1"/>
</dbReference>
<evidence type="ECO:0000313" key="6">
    <source>
        <dbReference type="Proteomes" id="UP000770717"/>
    </source>
</evidence>
<evidence type="ECO:0000259" key="4">
    <source>
        <dbReference type="PROSITE" id="PS51269"/>
    </source>
</evidence>
<dbReference type="GO" id="GO:0051059">
    <property type="term" value="F:NF-kappaB binding"/>
    <property type="evidence" value="ECO:0007669"/>
    <property type="project" value="TreeGrafter"/>
</dbReference>
<dbReference type="OrthoDB" id="10251827at2759"/>
<dbReference type="Pfam" id="PF07258">
    <property type="entry name" value="COMM_domain"/>
    <property type="match status" value="1"/>
</dbReference>
<evidence type="ECO:0000256" key="2">
    <source>
        <dbReference type="ARBA" id="ARBA00093393"/>
    </source>
</evidence>
<dbReference type="AlphaFoldDB" id="A0A8J6KLT0"/>
<organism evidence="5 6">
    <name type="scientific">Eleutherodactylus coqui</name>
    <name type="common">Puerto Rican coqui</name>
    <dbReference type="NCBI Taxonomy" id="57060"/>
    <lineage>
        <taxon>Eukaryota</taxon>
        <taxon>Metazoa</taxon>
        <taxon>Chordata</taxon>
        <taxon>Craniata</taxon>
        <taxon>Vertebrata</taxon>
        <taxon>Euteleostomi</taxon>
        <taxon>Amphibia</taxon>
        <taxon>Batrachia</taxon>
        <taxon>Anura</taxon>
        <taxon>Neobatrachia</taxon>
        <taxon>Hyloidea</taxon>
        <taxon>Eleutherodactylidae</taxon>
        <taxon>Eleutherodactylinae</taxon>
        <taxon>Eleutherodactylus</taxon>
        <taxon>Eleutherodactylus</taxon>
    </lineage>
</organism>
<evidence type="ECO:0000313" key="5">
    <source>
        <dbReference type="EMBL" id="KAG9492109.1"/>
    </source>
</evidence>
<evidence type="ECO:0000256" key="3">
    <source>
        <dbReference type="ARBA" id="ARBA00093468"/>
    </source>
</evidence>
<comment type="similarity">
    <text evidence="3">Belongs to the COMM domain-containing protein 6 family.</text>
</comment>
<dbReference type="InterPro" id="IPR017920">
    <property type="entry name" value="COMM"/>
</dbReference>
<accession>A0A8J6KLT0</accession>
<protein>
    <recommendedName>
        <fullName evidence="1">COMM domain-containing protein 6</fullName>
    </recommendedName>
</protein>
<sequence>MATRAMYELSGAGLEKASDLMKLLPPDLFAELCQQSIEHLQWQNSGVDQTLLCQRFQAAGVDTNVDEVRNVLNAVNYLFSTAAKHKLSTDALLSVVASHYKLPKQTLQVFRHVWNEEGEKLSGTECSRDLLPAAQLLDFQWKIGMAVSSDSCKSLNHPYVTVQLKVAEHSGQVQNKVFEMTIPEFQNFSKQFKEMSAALENV</sequence>
<gene>
    <name evidence="5" type="ORF">GDO78_000565</name>
</gene>
<dbReference type="PROSITE" id="PS51269">
    <property type="entry name" value="COMM"/>
    <property type="match status" value="1"/>
</dbReference>
<feature type="domain" description="COMM" evidence="4">
    <location>
        <begin position="135"/>
        <end position="202"/>
    </location>
</feature>
<reference evidence="5" key="1">
    <citation type="thesis" date="2020" institute="ProQuest LLC" country="789 East Eisenhower Parkway, Ann Arbor, MI, USA">
        <title>Comparative Genomics and Chromosome Evolution.</title>
        <authorList>
            <person name="Mudd A.B."/>
        </authorList>
    </citation>
    <scope>NUCLEOTIDE SEQUENCE</scope>
    <source>
        <strain evidence="5">HN-11 Male</strain>
        <tissue evidence="5">Kidney and liver</tissue>
    </source>
</reference>
<dbReference type="Proteomes" id="UP000770717">
    <property type="component" value="Unassembled WGS sequence"/>
</dbReference>
<dbReference type="EMBL" id="WNTK01000001">
    <property type="protein sequence ID" value="KAG9492109.1"/>
    <property type="molecule type" value="Genomic_DNA"/>
</dbReference>
<comment type="caution">
    <text evidence="5">The sequence shown here is derived from an EMBL/GenBank/DDBJ whole genome shotgun (WGS) entry which is preliminary data.</text>
</comment>
<comment type="function">
    <text evidence="2">Scaffold protein in the commander complex that is essential for endosomal recycling of transmembrane cargos; the commander complex is composed of the CCC subcomplex and the retriever subcomplex. May modulate activity of cullin-RING E3 ubiquitin ligase (CRL) complexes. Down-regulates activation of NF-kappa-B. Inhibits TNF-induced NFKB1 activation.</text>
</comment>
<dbReference type="Pfam" id="PF21672">
    <property type="entry name" value="COMM_HN"/>
    <property type="match status" value="1"/>
</dbReference>
<keyword evidence="6" id="KW-1185">Reference proteome</keyword>
<proteinExistence type="inferred from homology"/>
<evidence type="ECO:0000256" key="1">
    <source>
        <dbReference type="ARBA" id="ARBA00039908"/>
    </source>
</evidence>
<dbReference type="PANTHER" id="PTHR16231">
    <property type="entry name" value="COMM DOMAIN-CONTAINING PROTEIN 4-8 FAMILY MEMBER"/>
    <property type="match status" value="1"/>
</dbReference>